<dbReference type="Gene3D" id="3.40.30.10">
    <property type="entry name" value="Glutaredoxin"/>
    <property type="match status" value="1"/>
</dbReference>
<feature type="domain" description="Thioredoxin" evidence="3">
    <location>
        <begin position="61"/>
        <end position="212"/>
    </location>
</feature>
<dbReference type="InterPro" id="IPR013740">
    <property type="entry name" value="Redoxin"/>
</dbReference>
<dbReference type="RefSeq" id="WP_003149276.1">
    <property type="nucleotide sequence ID" value="NZ_CAUOKZ010000003.1"/>
</dbReference>
<dbReference type="GeneID" id="84904573"/>
<gene>
    <name evidence="4" type="ORF">IV60_GL000778</name>
</gene>
<dbReference type="PANTHER" id="PTHR42852:SF13">
    <property type="entry name" value="PROTEIN DIPZ"/>
    <property type="match status" value="1"/>
</dbReference>
<dbReference type="InterPro" id="IPR013766">
    <property type="entry name" value="Thioredoxin_domain"/>
</dbReference>
<accession>A0ABR5Q0V8</accession>
<feature type="signal peptide" evidence="2">
    <location>
        <begin position="1"/>
        <end position="22"/>
    </location>
</feature>
<keyword evidence="5" id="KW-1185">Reference proteome</keyword>
<evidence type="ECO:0000313" key="5">
    <source>
        <dbReference type="Proteomes" id="UP000051927"/>
    </source>
</evidence>
<protein>
    <submittedName>
        <fullName evidence="4">Alkyl hydroperoxide reductase Thiol specific antioxidant Mal allergen</fullName>
    </submittedName>
</protein>
<dbReference type="InterPro" id="IPR036249">
    <property type="entry name" value="Thioredoxin-like_sf"/>
</dbReference>
<feature type="compositionally biased region" description="Low complexity" evidence="1">
    <location>
        <begin position="34"/>
        <end position="49"/>
    </location>
</feature>
<dbReference type="Proteomes" id="UP000051927">
    <property type="component" value="Unassembled WGS sequence"/>
</dbReference>
<dbReference type="Pfam" id="PF08534">
    <property type="entry name" value="Redoxin"/>
    <property type="match status" value="1"/>
</dbReference>
<proteinExistence type="predicted"/>
<evidence type="ECO:0000313" key="4">
    <source>
        <dbReference type="EMBL" id="KRO02346.1"/>
    </source>
</evidence>
<dbReference type="PROSITE" id="PS51352">
    <property type="entry name" value="THIOREDOXIN_2"/>
    <property type="match status" value="1"/>
</dbReference>
<evidence type="ECO:0000259" key="3">
    <source>
        <dbReference type="PROSITE" id="PS51352"/>
    </source>
</evidence>
<sequence>MKKFAMKPLVYVLGVLMVFALAGCNANAKKDSGAAPSASTSEQQQTSSSDVPPEAASKMHLKGGDTFPTFKATDISSGATYDNETFKKNKVTVLSFWFNGCAGCIKEMPMLQELADKYKDKGVNVLGVNAEAAYTDDAKKEAQNILTKQGVTYGNVALDPKSEGGKVIEGLTAFPTTMVIDQNGKLVGDPITGGAEKLDGSELQKRVEQALAQSK</sequence>
<feature type="chain" id="PRO_5046735527" evidence="2">
    <location>
        <begin position="23"/>
        <end position="215"/>
    </location>
</feature>
<dbReference type="CDD" id="cd02966">
    <property type="entry name" value="TlpA_like_family"/>
    <property type="match status" value="1"/>
</dbReference>
<evidence type="ECO:0000256" key="2">
    <source>
        <dbReference type="SAM" id="SignalP"/>
    </source>
</evidence>
<comment type="caution">
    <text evidence="4">The sequence shown here is derived from an EMBL/GenBank/DDBJ whole genome shotgun (WGS) entry which is preliminary data.</text>
</comment>
<dbReference type="PROSITE" id="PS51257">
    <property type="entry name" value="PROKAR_LIPOPROTEIN"/>
    <property type="match status" value="1"/>
</dbReference>
<dbReference type="PANTHER" id="PTHR42852">
    <property type="entry name" value="THIOL:DISULFIDE INTERCHANGE PROTEIN DSBE"/>
    <property type="match status" value="1"/>
</dbReference>
<dbReference type="InterPro" id="IPR050553">
    <property type="entry name" value="Thioredoxin_ResA/DsbE_sf"/>
</dbReference>
<dbReference type="SUPFAM" id="SSF52833">
    <property type="entry name" value="Thioredoxin-like"/>
    <property type="match status" value="1"/>
</dbReference>
<keyword evidence="2" id="KW-0732">Signal</keyword>
<evidence type="ECO:0000256" key="1">
    <source>
        <dbReference type="SAM" id="MobiDB-lite"/>
    </source>
</evidence>
<organism evidence="4 5">
    <name type="scientific">Lancefieldella rimae</name>
    <dbReference type="NCBI Taxonomy" id="1383"/>
    <lineage>
        <taxon>Bacteria</taxon>
        <taxon>Bacillati</taxon>
        <taxon>Actinomycetota</taxon>
        <taxon>Coriobacteriia</taxon>
        <taxon>Coriobacteriales</taxon>
        <taxon>Atopobiaceae</taxon>
        <taxon>Lancefieldella</taxon>
    </lineage>
</organism>
<reference evidence="4 5" key="1">
    <citation type="journal article" date="2015" name="Genome Announc.">
        <title>Expanding the biotechnology potential of lactobacilli through comparative genomics of 213 strains and associated genera.</title>
        <authorList>
            <person name="Sun Z."/>
            <person name="Harris H.M."/>
            <person name="McCann A."/>
            <person name="Guo C."/>
            <person name="Argimon S."/>
            <person name="Zhang W."/>
            <person name="Yang X."/>
            <person name="Jeffery I.B."/>
            <person name="Cooney J.C."/>
            <person name="Kagawa T.F."/>
            <person name="Liu W."/>
            <person name="Song Y."/>
            <person name="Salvetti E."/>
            <person name="Wrobel A."/>
            <person name="Rasinkangas P."/>
            <person name="Parkhill J."/>
            <person name="Rea M.C."/>
            <person name="O'Sullivan O."/>
            <person name="Ritari J."/>
            <person name="Douillard F.P."/>
            <person name="Paul Ross R."/>
            <person name="Yang R."/>
            <person name="Briner A.E."/>
            <person name="Felis G.E."/>
            <person name="de Vos W.M."/>
            <person name="Barrangou R."/>
            <person name="Klaenhammer T.R."/>
            <person name="Caufield P.W."/>
            <person name="Cui Y."/>
            <person name="Zhang H."/>
            <person name="O'Toole P.W."/>
        </authorList>
    </citation>
    <scope>NUCLEOTIDE SEQUENCE [LARGE SCALE GENOMIC DNA]</scope>
    <source>
        <strain evidence="4 5">DSM 7090</strain>
    </source>
</reference>
<feature type="region of interest" description="Disordered" evidence="1">
    <location>
        <begin position="32"/>
        <end position="63"/>
    </location>
</feature>
<name>A0ABR5Q0V8_9ACTN</name>
<dbReference type="EMBL" id="JQCP01000002">
    <property type="protein sequence ID" value="KRO02346.1"/>
    <property type="molecule type" value="Genomic_DNA"/>
</dbReference>